<evidence type="ECO:0000313" key="2">
    <source>
        <dbReference type="Proteomes" id="UP000292298"/>
    </source>
</evidence>
<keyword evidence="2" id="KW-1185">Reference proteome</keyword>
<sequence>MCNKPGEVLYRCRYGDLTDWVFLCRPCLTEVKAAYAGSYQYGGTWKSRKK</sequence>
<evidence type="ECO:0000313" key="1">
    <source>
        <dbReference type="EMBL" id="RZU98417.1"/>
    </source>
</evidence>
<comment type="caution">
    <text evidence="1">The sequence shown here is derived from an EMBL/GenBank/DDBJ whole genome shotgun (WGS) entry which is preliminary data.</text>
</comment>
<dbReference type="Proteomes" id="UP000292298">
    <property type="component" value="Unassembled WGS sequence"/>
</dbReference>
<dbReference type="EMBL" id="SHLI01000001">
    <property type="protein sequence ID" value="RZU98417.1"/>
    <property type="molecule type" value="Genomic_DNA"/>
</dbReference>
<protein>
    <submittedName>
        <fullName evidence="1">Uncharacterized protein</fullName>
    </submittedName>
</protein>
<dbReference type="AlphaFoldDB" id="A0A4Q8CZP4"/>
<proteinExistence type="predicted"/>
<reference evidence="1 2" key="1">
    <citation type="submission" date="2019-02" db="EMBL/GenBank/DDBJ databases">
        <title>Genomic Encyclopedia of Type Strains, Phase IV (KMG-IV): sequencing the most valuable type-strain genomes for metagenomic binning, comparative biology and taxonomic classification.</title>
        <authorList>
            <person name="Goeker M."/>
        </authorList>
    </citation>
    <scope>NUCLEOTIDE SEQUENCE [LARGE SCALE GENOMIC DNA]</scope>
    <source>
        <strain evidence="1 2">DSM 21056</strain>
    </source>
</reference>
<name>A0A4Q8CZP4_9GAMM</name>
<gene>
    <name evidence="1" type="ORF">EV698_0663</name>
</gene>
<accession>A0A4Q8CZP4</accession>
<organism evidence="1 2">
    <name type="scientific">Spiribacter vilamensis</name>
    <dbReference type="NCBI Taxonomy" id="531306"/>
    <lineage>
        <taxon>Bacteria</taxon>
        <taxon>Pseudomonadati</taxon>
        <taxon>Pseudomonadota</taxon>
        <taxon>Gammaproteobacteria</taxon>
        <taxon>Chromatiales</taxon>
        <taxon>Ectothiorhodospiraceae</taxon>
        <taxon>Spiribacter</taxon>
    </lineage>
</organism>